<organism evidence="2 3">
    <name type="scientific">Forsythia ovata</name>
    <dbReference type="NCBI Taxonomy" id="205694"/>
    <lineage>
        <taxon>Eukaryota</taxon>
        <taxon>Viridiplantae</taxon>
        <taxon>Streptophyta</taxon>
        <taxon>Embryophyta</taxon>
        <taxon>Tracheophyta</taxon>
        <taxon>Spermatophyta</taxon>
        <taxon>Magnoliopsida</taxon>
        <taxon>eudicotyledons</taxon>
        <taxon>Gunneridae</taxon>
        <taxon>Pentapetalae</taxon>
        <taxon>asterids</taxon>
        <taxon>lamiids</taxon>
        <taxon>Lamiales</taxon>
        <taxon>Oleaceae</taxon>
        <taxon>Forsythieae</taxon>
        <taxon>Forsythia</taxon>
    </lineage>
</organism>
<feature type="compositionally biased region" description="Pro residues" evidence="1">
    <location>
        <begin position="1"/>
        <end position="12"/>
    </location>
</feature>
<dbReference type="EMBL" id="JBFOLJ010000005">
    <property type="protein sequence ID" value="KAL2538374.1"/>
    <property type="molecule type" value="Genomic_DNA"/>
</dbReference>
<dbReference type="AlphaFoldDB" id="A0ABD1VLY4"/>
<evidence type="ECO:0000313" key="2">
    <source>
        <dbReference type="EMBL" id="KAL2538374.1"/>
    </source>
</evidence>
<dbReference type="Proteomes" id="UP001604277">
    <property type="component" value="Unassembled WGS sequence"/>
</dbReference>
<proteinExistence type="predicted"/>
<sequence>MPPVPPMYPPYQPQEYEYPYGEEKEGPYSHTSLERPGAPFQGNDKRDPPQYPYHGYNAEDNYRNPNFPLKYPQESETSQGSVSLTIWEAGLLEIGGRGGRWQPQHRTCPGHINIKPCKIPV</sequence>
<keyword evidence="3" id="KW-1185">Reference proteome</keyword>
<name>A0ABD1VLY4_9LAMI</name>
<reference evidence="3" key="1">
    <citation type="submission" date="2024-07" db="EMBL/GenBank/DDBJ databases">
        <title>Two chromosome-level genome assemblies of Korean endemic species Abeliophyllum distichum and Forsythia ovata (Oleaceae).</title>
        <authorList>
            <person name="Jang H."/>
        </authorList>
    </citation>
    <scope>NUCLEOTIDE SEQUENCE [LARGE SCALE GENOMIC DNA]</scope>
</reference>
<protein>
    <submittedName>
        <fullName evidence="2">Uncharacterized protein</fullName>
    </submittedName>
</protein>
<comment type="caution">
    <text evidence="2">The sequence shown here is derived from an EMBL/GenBank/DDBJ whole genome shotgun (WGS) entry which is preliminary data.</text>
</comment>
<evidence type="ECO:0000256" key="1">
    <source>
        <dbReference type="SAM" id="MobiDB-lite"/>
    </source>
</evidence>
<accession>A0ABD1VLY4</accession>
<evidence type="ECO:0000313" key="3">
    <source>
        <dbReference type="Proteomes" id="UP001604277"/>
    </source>
</evidence>
<gene>
    <name evidence="2" type="ORF">Fot_19765</name>
</gene>
<feature type="region of interest" description="Disordered" evidence="1">
    <location>
        <begin position="1"/>
        <end position="75"/>
    </location>
</feature>